<gene>
    <name evidence="1" type="ORF">RV14_GL001590</name>
</gene>
<comment type="caution">
    <text evidence="1">The sequence shown here is derived from an EMBL/GenBank/DDBJ whole genome shotgun (WGS) entry which is preliminary data.</text>
</comment>
<protein>
    <submittedName>
        <fullName evidence="1">Uncharacterized protein</fullName>
    </submittedName>
</protein>
<accession>A0A1L8W8K1</accession>
<proteinExistence type="predicted"/>
<dbReference type="AlphaFoldDB" id="A0A1L8W8K1"/>
<name>A0A1L8W8K1_9ENTE</name>
<reference evidence="1 2" key="1">
    <citation type="submission" date="2014-12" db="EMBL/GenBank/DDBJ databases">
        <title>Draft genome sequences of 29 type strains of Enterococci.</title>
        <authorList>
            <person name="Zhong Z."/>
            <person name="Sun Z."/>
            <person name="Liu W."/>
            <person name="Zhang W."/>
            <person name="Zhang H."/>
        </authorList>
    </citation>
    <scope>NUCLEOTIDE SEQUENCE [LARGE SCALE GENOMIC DNA]</scope>
    <source>
        <strain evidence="1 2">DSM 15687</strain>
    </source>
</reference>
<keyword evidence="2" id="KW-1185">Reference proteome</keyword>
<dbReference type="STRING" id="150033.RV14_GL001590"/>
<sequence length="38" mass="4258">MGGTPNEGNTLKKKFYSVIKKGKEKITHHTFVGVAFYT</sequence>
<organism evidence="1 2">
    <name type="scientific">Enterococcus ratti</name>
    <dbReference type="NCBI Taxonomy" id="150033"/>
    <lineage>
        <taxon>Bacteria</taxon>
        <taxon>Bacillati</taxon>
        <taxon>Bacillota</taxon>
        <taxon>Bacilli</taxon>
        <taxon>Lactobacillales</taxon>
        <taxon>Enterococcaceae</taxon>
        <taxon>Enterococcus</taxon>
    </lineage>
</organism>
<dbReference type="Proteomes" id="UP000182152">
    <property type="component" value="Unassembled WGS sequence"/>
</dbReference>
<evidence type="ECO:0000313" key="1">
    <source>
        <dbReference type="EMBL" id="OJG77357.1"/>
    </source>
</evidence>
<evidence type="ECO:0000313" key="2">
    <source>
        <dbReference type="Proteomes" id="UP000182152"/>
    </source>
</evidence>
<dbReference type="EMBL" id="JXLB01000036">
    <property type="protein sequence ID" value="OJG77357.1"/>
    <property type="molecule type" value="Genomic_DNA"/>
</dbReference>